<comment type="caution">
    <text evidence="1">The sequence shown here is derived from an EMBL/GenBank/DDBJ whole genome shotgun (WGS) entry which is preliminary data.</text>
</comment>
<organism evidence="1 2">
    <name type="scientific">Colletotrichum truncatum</name>
    <name type="common">Anthracnose fungus</name>
    <name type="synonym">Colletotrichum capsici</name>
    <dbReference type="NCBI Taxonomy" id="5467"/>
    <lineage>
        <taxon>Eukaryota</taxon>
        <taxon>Fungi</taxon>
        <taxon>Dikarya</taxon>
        <taxon>Ascomycota</taxon>
        <taxon>Pezizomycotina</taxon>
        <taxon>Sordariomycetes</taxon>
        <taxon>Hypocreomycetidae</taxon>
        <taxon>Glomerellales</taxon>
        <taxon>Glomerellaceae</taxon>
        <taxon>Colletotrichum</taxon>
        <taxon>Colletotrichum truncatum species complex</taxon>
    </lineage>
</organism>
<evidence type="ECO:0000313" key="2">
    <source>
        <dbReference type="Proteomes" id="UP000805649"/>
    </source>
</evidence>
<protein>
    <submittedName>
        <fullName evidence="1">Uncharacterized protein</fullName>
    </submittedName>
</protein>
<keyword evidence="2" id="KW-1185">Reference proteome</keyword>
<reference evidence="1 2" key="1">
    <citation type="journal article" date="2020" name="Phytopathology">
        <title>Genome Sequence Resources of Colletotrichum truncatum, C. plurivorum, C. musicola, and C. sojae: Four Species Pathogenic to Soybean (Glycine max).</title>
        <authorList>
            <person name="Rogerio F."/>
            <person name="Boufleur T.R."/>
            <person name="Ciampi-Guillardi M."/>
            <person name="Sukno S.A."/>
            <person name="Thon M.R."/>
            <person name="Massola Junior N.S."/>
            <person name="Baroncelli R."/>
        </authorList>
    </citation>
    <scope>NUCLEOTIDE SEQUENCE [LARGE SCALE GENOMIC DNA]</scope>
    <source>
        <strain evidence="1 2">CMES1059</strain>
    </source>
</reference>
<evidence type="ECO:0000313" key="1">
    <source>
        <dbReference type="EMBL" id="KAL0931051.1"/>
    </source>
</evidence>
<dbReference type="Proteomes" id="UP000805649">
    <property type="component" value="Unassembled WGS sequence"/>
</dbReference>
<accession>A0ACC3YGU8</accession>
<dbReference type="EMBL" id="VUJX02000010">
    <property type="protein sequence ID" value="KAL0931051.1"/>
    <property type="molecule type" value="Genomic_DNA"/>
</dbReference>
<sequence length="172" mass="19337">MAPTRLKYRDGIPILPPKSPDLKSTETPINYRDCTPGKCLQCTLASVRCEFSTRYKIVSGICGRCKCTGGTCLVRRPSRLEDSGNEVLGNDPTDWIAVEACVPEEEAVMLAQELKSKNQEAGRRDICGVSVMEGDCRGWAFPRLKMEGIEEKEKEEDGEFWKTWLLRKSTKD</sequence>
<name>A0ACC3YGU8_COLTU</name>
<proteinExistence type="predicted"/>
<gene>
    <name evidence="1" type="ORF">CTRU02_213786</name>
</gene>